<dbReference type="Proteomes" id="UP000271227">
    <property type="component" value="Unassembled WGS sequence"/>
</dbReference>
<keyword evidence="2" id="KW-0812">Transmembrane</keyword>
<dbReference type="OrthoDB" id="288800at2"/>
<dbReference type="AlphaFoldDB" id="A0A3M0CEW9"/>
<evidence type="ECO:0000256" key="1">
    <source>
        <dbReference type="SAM" id="MobiDB-lite"/>
    </source>
</evidence>
<feature type="transmembrane region" description="Helical" evidence="2">
    <location>
        <begin position="126"/>
        <end position="144"/>
    </location>
</feature>
<name>A0A3M0CEW9_9PROT</name>
<protein>
    <submittedName>
        <fullName evidence="3">Uncharacterized protein DUF2878</fullName>
    </submittedName>
</protein>
<accession>A0A3M0CEW9</accession>
<proteinExistence type="predicted"/>
<keyword evidence="4" id="KW-1185">Reference proteome</keyword>
<comment type="caution">
    <text evidence="3">The sequence shown here is derived from an EMBL/GenBank/DDBJ whole genome shotgun (WGS) entry which is preliminary data.</text>
</comment>
<feature type="region of interest" description="Disordered" evidence="1">
    <location>
        <begin position="1"/>
        <end position="42"/>
    </location>
</feature>
<gene>
    <name evidence="3" type="ORF">BXY39_2036</name>
</gene>
<evidence type="ECO:0000256" key="2">
    <source>
        <dbReference type="SAM" id="Phobius"/>
    </source>
</evidence>
<feature type="compositionally biased region" description="Polar residues" evidence="1">
    <location>
        <begin position="1"/>
        <end position="18"/>
    </location>
</feature>
<evidence type="ECO:0000313" key="3">
    <source>
        <dbReference type="EMBL" id="RMB07942.1"/>
    </source>
</evidence>
<reference evidence="3 4" key="1">
    <citation type="submission" date="2018-10" db="EMBL/GenBank/DDBJ databases">
        <title>Genomic Encyclopedia of Archaeal and Bacterial Type Strains, Phase II (KMG-II): from individual species to whole genera.</title>
        <authorList>
            <person name="Goeker M."/>
        </authorList>
    </citation>
    <scope>NUCLEOTIDE SEQUENCE [LARGE SCALE GENOMIC DNA]</scope>
    <source>
        <strain evidence="3 4">DSM 25217</strain>
    </source>
</reference>
<feature type="transmembrane region" description="Helical" evidence="2">
    <location>
        <begin position="95"/>
        <end position="120"/>
    </location>
</feature>
<feature type="transmembrane region" description="Helical" evidence="2">
    <location>
        <begin position="186"/>
        <end position="207"/>
    </location>
</feature>
<dbReference type="Pfam" id="PF11086">
    <property type="entry name" value="DUF2878"/>
    <property type="match status" value="1"/>
</dbReference>
<organism evidence="3 4">
    <name type="scientific">Eilatimonas milleporae</name>
    <dbReference type="NCBI Taxonomy" id="911205"/>
    <lineage>
        <taxon>Bacteria</taxon>
        <taxon>Pseudomonadati</taxon>
        <taxon>Pseudomonadota</taxon>
        <taxon>Alphaproteobacteria</taxon>
        <taxon>Kordiimonadales</taxon>
        <taxon>Kordiimonadaceae</taxon>
        <taxon>Eilatimonas</taxon>
    </lineage>
</organism>
<keyword evidence="2" id="KW-1133">Transmembrane helix</keyword>
<feature type="region of interest" description="Disordered" evidence="1">
    <location>
        <begin position="216"/>
        <end position="237"/>
    </location>
</feature>
<sequence>MTAPDQNSGTQNTGTHRTGTGPAPDTEAGPFPPTRKTDMTAETPMTRLSYPKVLNFLVYQGIWFTAILGREPWTWLLAGLLALHLTLSRDRRGEAAVMMLCAGMGITLDSVLSVSGVFVFDPAPEVLAIPLWLAGLWLGFAGALRNSLRYLLTRPRLASVAAGISAPLSYFAGMRMGAVTFGVEDWLAGLIIGGAWACLMPVFLAVARKADRKADRYETGTKTGAETGTAVPAPSAP</sequence>
<evidence type="ECO:0000313" key="4">
    <source>
        <dbReference type="Proteomes" id="UP000271227"/>
    </source>
</evidence>
<feature type="transmembrane region" description="Helical" evidence="2">
    <location>
        <begin position="156"/>
        <end position="174"/>
    </location>
</feature>
<dbReference type="InterPro" id="IPR021306">
    <property type="entry name" value="DUF2878"/>
</dbReference>
<feature type="compositionally biased region" description="Low complexity" evidence="1">
    <location>
        <begin position="220"/>
        <end position="230"/>
    </location>
</feature>
<feature type="transmembrane region" description="Helical" evidence="2">
    <location>
        <begin position="62"/>
        <end position="83"/>
    </location>
</feature>
<dbReference type="InParanoid" id="A0A3M0CEW9"/>
<keyword evidence="2" id="KW-0472">Membrane</keyword>
<dbReference type="EMBL" id="REFR01000011">
    <property type="protein sequence ID" value="RMB07942.1"/>
    <property type="molecule type" value="Genomic_DNA"/>
</dbReference>